<organism evidence="1 2">
    <name type="scientific">Candidatus Endobugula sertula</name>
    <name type="common">Bugula neritina bacterial symbiont</name>
    <dbReference type="NCBI Taxonomy" id="62101"/>
    <lineage>
        <taxon>Bacteria</taxon>
        <taxon>Pseudomonadati</taxon>
        <taxon>Pseudomonadota</taxon>
        <taxon>Gammaproteobacteria</taxon>
        <taxon>Cellvibrionales</taxon>
        <taxon>Cellvibrionaceae</taxon>
        <taxon>Candidatus Endobugula</taxon>
    </lineage>
</organism>
<proteinExistence type="predicted"/>
<dbReference type="STRING" id="62101.AB835_07800"/>
<dbReference type="Proteomes" id="UP000242502">
    <property type="component" value="Unassembled WGS sequence"/>
</dbReference>
<name>A0A1D2QQ91_9GAMM</name>
<evidence type="ECO:0000313" key="2">
    <source>
        <dbReference type="Proteomes" id="UP000242502"/>
    </source>
</evidence>
<sequence length="82" mass="9376">MALGAQKLSECMVSLGYIPKRTPPNFDQVFIGEVQSEFGPVKVRIEDICEELIPYPKAYIFELHIPLQDEHLLQLKMITPCD</sequence>
<protein>
    <submittedName>
        <fullName evidence="1">Uncharacterized protein</fullName>
    </submittedName>
</protein>
<evidence type="ECO:0000313" key="1">
    <source>
        <dbReference type="EMBL" id="ODS23693.1"/>
    </source>
</evidence>
<comment type="caution">
    <text evidence="1">The sequence shown here is derived from an EMBL/GenBank/DDBJ whole genome shotgun (WGS) entry which is preliminary data.</text>
</comment>
<reference evidence="1 2" key="1">
    <citation type="journal article" date="2016" name="Appl. Environ. Microbiol.">
        <title>Lack of Overt Genome Reduction in the Bryostatin-Producing Bryozoan Symbiont "Candidatus Endobugula sertula".</title>
        <authorList>
            <person name="Miller I.J."/>
            <person name="Vanee N."/>
            <person name="Fong S.S."/>
            <person name="Lim-Fong G.E."/>
            <person name="Kwan J.C."/>
        </authorList>
    </citation>
    <scope>NUCLEOTIDE SEQUENCE [LARGE SCALE GENOMIC DNA]</scope>
    <source>
        <strain evidence="1">AB1-4</strain>
    </source>
</reference>
<dbReference type="EMBL" id="MDLC01000023">
    <property type="protein sequence ID" value="ODS23693.1"/>
    <property type="molecule type" value="Genomic_DNA"/>
</dbReference>
<dbReference type="AlphaFoldDB" id="A0A1D2QQ91"/>
<gene>
    <name evidence="1" type="ORF">AB835_07800</name>
</gene>
<accession>A0A1D2QQ91</accession>